<dbReference type="EMBL" id="MU853278">
    <property type="protein sequence ID" value="KAK4118203.1"/>
    <property type="molecule type" value="Genomic_DNA"/>
</dbReference>
<evidence type="ECO:0000313" key="2">
    <source>
        <dbReference type="EMBL" id="KAK4118203.1"/>
    </source>
</evidence>
<feature type="transmembrane region" description="Helical" evidence="1">
    <location>
        <begin position="148"/>
        <end position="168"/>
    </location>
</feature>
<feature type="transmembrane region" description="Helical" evidence="1">
    <location>
        <begin position="12"/>
        <end position="32"/>
    </location>
</feature>
<feature type="transmembrane region" description="Helical" evidence="1">
    <location>
        <begin position="39"/>
        <end position="61"/>
    </location>
</feature>
<sequence>MESEPVFFELSWSILSTIGAGNVFFGILVVSVTNFSPIAAVPLVTSAACAVANGVCFYAYYLPTVPVTNRAVAAAFADILWLIQEAGISLYSYVILSRILRDRQWYLFASLFWTTMVAIVAVRINIAITRVRFIVGGDMALQRTVNYLHMAYFPLLALLECVSAYYLLRTFAQAKMSTFRRTSKTGLFQYLVRSTEVRLALLALVGIMRAVTYSFQVKPQRALNLANQVDRFCYTMECLFPIVIYIDMLSSKIVYRTQQQEQQYNISLDLQLPGSTSRTASNGGKARVEQFVLSGGLIDPGDVGDTGSGEHIVGAEPYRMESSDIGLAVMETRWPGGSRTVDVEAGVNSFGVEPRSIPV</sequence>
<comment type="caution">
    <text evidence="2">The sequence shown here is derived from an EMBL/GenBank/DDBJ whole genome shotgun (WGS) entry which is preliminary data.</text>
</comment>
<gene>
    <name evidence="2" type="ORF">N657DRAFT_405477</name>
</gene>
<name>A0AAN6TPF2_9PEZI</name>
<dbReference type="RefSeq" id="XP_062641976.1">
    <property type="nucleotide sequence ID" value="XM_062787217.1"/>
</dbReference>
<dbReference type="GeneID" id="87823987"/>
<keyword evidence="1" id="KW-0812">Transmembrane</keyword>
<organism evidence="2 3">
    <name type="scientific">Parathielavia appendiculata</name>
    <dbReference type="NCBI Taxonomy" id="2587402"/>
    <lineage>
        <taxon>Eukaryota</taxon>
        <taxon>Fungi</taxon>
        <taxon>Dikarya</taxon>
        <taxon>Ascomycota</taxon>
        <taxon>Pezizomycotina</taxon>
        <taxon>Sordariomycetes</taxon>
        <taxon>Sordariomycetidae</taxon>
        <taxon>Sordariales</taxon>
        <taxon>Chaetomiaceae</taxon>
        <taxon>Parathielavia</taxon>
    </lineage>
</organism>
<keyword evidence="3" id="KW-1185">Reference proteome</keyword>
<feature type="transmembrane region" description="Helical" evidence="1">
    <location>
        <begin position="105"/>
        <end position="128"/>
    </location>
</feature>
<accession>A0AAN6TPF2</accession>
<evidence type="ECO:0000256" key="1">
    <source>
        <dbReference type="SAM" id="Phobius"/>
    </source>
</evidence>
<keyword evidence="1" id="KW-0472">Membrane</keyword>
<evidence type="ECO:0000313" key="3">
    <source>
        <dbReference type="Proteomes" id="UP001302602"/>
    </source>
</evidence>
<reference evidence="2" key="2">
    <citation type="submission" date="2023-05" db="EMBL/GenBank/DDBJ databases">
        <authorList>
            <consortium name="Lawrence Berkeley National Laboratory"/>
            <person name="Steindorff A."/>
            <person name="Hensen N."/>
            <person name="Bonometti L."/>
            <person name="Westerberg I."/>
            <person name="Brannstrom I.O."/>
            <person name="Guillou S."/>
            <person name="Cros-Aarteil S."/>
            <person name="Calhoun S."/>
            <person name="Haridas S."/>
            <person name="Kuo A."/>
            <person name="Mondo S."/>
            <person name="Pangilinan J."/>
            <person name="Riley R."/>
            <person name="Labutti K."/>
            <person name="Andreopoulos B."/>
            <person name="Lipzen A."/>
            <person name="Chen C."/>
            <person name="Yanf M."/>
            <person name="Daum C."/>
            <person name="Ng V."/>
            <person name="Clum A."/>
            <person name="Ohm R."/>
            <person name="Martin F."/>
            <person name="Silar P."/>
            <person name="Natvig D."/>
            <person name="Lalanne C."/>
            <person name="Gautier V."/>
            <person name="Ament-Velasquez S.L."/>
            <person name="Kruys A."/>
            <person name="Hutchinson M.I."/>
            <person name="Powell A.J."/>
            <person name="Barry K."/>
            <person name="Miller A.N."/>
            <person name="Grigoriev I.V."/>
            <person name="Debuchy R."/>
            <person name="Gladieux P."/>
            <person name="Thoren M.H."/>
            <person name="Johannesson H."/>
        </authorList>
    </citation>
    <scope>NUCLEOTIDE SEQUENCE</scope>
    <source>
        <strain evidence="2">CBS 731.68</strain>
    </source>
</reference>
<reference evidence="2" key="1">
    <citation type="journal article" date="2023" name="Mol. Phylogenet. Evol.">
        <title>Genome-scale phylogeny and comparative genomics of the fungal order Sordariales.</title>
        <authorList>
            <person name="Hensen N."/>
            <person name="Bonometti L."/>
            <person name="Westerberg I."/>
            <person name="Brannstrom I.O."/>
            <person name="Guillou S."/>
            <person name="Cros-Aarteil S."/>
            <person name="Calhoun S."/>
            <person name="Haridas S."/>
            <person name="Kuo A."/>
            <person name="Mondo S."/>
            <person name="Pangilinan J."/>
            <person name="Riley R."/>
            <person name="LaButti K."/>
            <person name="Andreopoulos B."/>
            <person name="Lipzen A."/>
            <person name="Chen C."/>
            <person name="Yan M."/>
            <person name="Daum C."/>
            <person name="Ng V."/>
            <person name="Clum A."/>
            <person name="Steindorff A."/>
            <person name="Ohm R.A."/>
            <person name="Martin F."/>
            <person name="Silar P."/>
            <person name="Natvig D.O."/>
            <person name="Lalanne C."/>
            <person name="Gautier V."/>
            <person name="Ament-Velasquez S.L."/>
            <person name="Kruys A."/>
            <person name="Hutchinson M.I."/>
            <person name="Powell A.J."/>
            <person name="Barry K."/>
            <person name="Miller A.N."/>
            <person name="Grigoriev I.V."/>
            <person name="Debuchy R."/>
            <person name="Gladieux P."/>
            <person name="Hiltunen Thoren M."/>
            <person name="Johannesson H."/>
        </authorList>
    </citation>
    <scope>NUCLEOTIDE SEQUENCE</scope>
    <source>
        <strain evidence="2">CBS 731.68</strain>
    </source>
</reference>
<feature type="transmembrane region" description="Helical" evidence="1">
    <location>
        <begin position="197"/>
        <end position="215"/>
    </location>
</feature>
<proteinExistence type="predicted"/>
<protein>
    <submittedName>
        <fullName evidence="2">Uncharacterized protein</fullName>
    </submittedName>
</protein>
<dbReference type="Proteomes" id="UP001302602">
    <property type="component" value="Unassembled WGS sequence"/>
</dbReference>
<keyword evidence="1" id="KW-1133">Transmembrane helix</keyword>
<dbReference type="AlphaFoldDB" id="A0AAN6TPF2"/>
<feature type="transmembrane region" description="Helical" evidence="1">
    <location>
        <begin position="73"/>
        <end position="93"/>
    </location>
</feature>